<comment type="similarity">
    <text evidence="2 4">Belongs to the TPP enzyme family.</text>
</comment>
<dbReference type="InterPro" id="IPR000399">
    <property type="entry name" value="TPP-bd_CS"/>
</dbReference>
<evidence type="ECO:0000259" key="5">
    <source>
        <dbReference type="Pfam" id="PF00205"/>
    </source>
</evidence>
<dbReference type="PROSITE" id="PS00187">
    <property type="entry name" value="TPP_ENZYMES"/>
    <property type="match status" value="1"/>
</dbReference>
<dbReference type="GO" id="GO:0009099">
    <property type="term" value="P:L-valine biosynthetic process"/>
    <property type="evidence" value="ECO:0007669"/>
    <property type="project" value="TreeGrafter"/>
</dbReference>
<dbReference type="Gene3D" id="3.40.50.970">
    <property type="match status" value="2"/>
</dbReference>
<proteinExistence type="inferred from homology"/>
<protein>
    <submittedName>
        <fullName evidence="8">Acetolactate synthase, large subunit (TPP dependent)</fullName>
        <ecNumber evidence="8">2.2.1.6</ecNumber>
    </submittedName>
</protein>
<dbReference type="Pfam" id="PF02775">
    <property type="entry name" value="TPP_enzyme_C"/>
    <property type="match status" value="1"/>
</dbReference>
<keyword evidence="3 4" id="KW-0786">Thiamine pyrophosphate</keyword>
<keyword evidence="8" id="KW-0808">Transferase</keyword>
<dbReference type="GO" id="GO:0050660">
    <property type="term" value="F:flavin adenine dinucleotide binding"/>
    <property type="evidence" value="ECO:0007669"/>
    <property type="project" value="TreeGrafter"/>
</dbReference>
<evidence type="ECO:0000313" key="8">
    <source>
        <dbReference type="EMBL" id="ABF11901.1"/>
    </source>
</evidence>
<dbReference type="InterPro" id="IPR011766">
    <property type="entry name" value="TPP_enzyme_TPP-bd"/>
</dbReference>
<dbReference type="GO" id="GO:0030976">
    <property type="term" value="F:thiamine pyrophosphate binding"/>
    <property type="evidence" value="ECO:0007669"/>
    <property type="project" value="InterPro"/>
</dbReference>
<feature type="domain" description="Thiamine pyrophosphate enzyme central" evidence="5">
    <location>
        <begin position="244"/>
        <end position="380"/>
    </location>
</feature>
<evidence type="ECO:0000259" key="7">
    <source>
        <dbReference type="Pfam" id="PF02776"/>
    </source>
</evidence>
<keyword evidence="8" id="KW-0614">Plasmid</keyword>
<name>Q1LD75_CUPMC</name>
<sequence>MPLSAPGIGNCCPDSCIRLSILKSILSSMLHRTPALPSPGRSMEIKRMTKMNGAEAMVRMLQLNGVKHIFGLCGDTSLPFYDALARLDHGMDHVLARDERSAAYMADAYARVTGKVGVCEGPSGGGATYLLPGLVEANESSVPVLGITSDVSVNSRGKYPLTELDQESLYRPLTKWNTTIDRADQIPDAVRAAFRAMTTGKPGSAHLCLPYDVQKHDVDPAGIWAQAGHDRFPALRYAPDPDEVDRAARRLTEARAPLIICGGGVVISGACAELDTLATSLNAPVCTTVSGQGSLADTHPLNAGVVGANGGIPATRDLVANADVVLFIGCRAGSTTTEHWRFPGRNVPILHIDIDPMVIAANYNTDVGMVGDALLALRMLNAAVRDRLPMRRADTADGRALVEVARAAKRASFAPLAASLERPIKPERVVDTLNRLLPEDAIVVADPGTPCPYFSAYHESRRAGRQFITNRAHGALGFSLAAGIGASLGRPGTTVVSVMGDGSFGFTCGEMETLVRRRIPLKMIVFSNSVFGWIKASQKAGYDRRYFSVDFSRTDHARVAEAFGVRAWRVEDPAMLDAAIRAALEHDGPALVDVITQELQDAAAPVSQWMG</sequence>
<dbReference type="PANTHER" id="PTHR18968">
    <property type="entry name" value="THIAMINE PYROPHOSPHATE ENZYMES"/>
    <property type="match status" value="1"/>
</dbReference>
<dbReference type="GO" id="GO:0000287">
    <property type="term" value="F:magnesium ion binding"/>
    <property type="evidence" value="ECO:0007669"/>
    <property type="project" value="InterPro"/>
</dbReference>
<dbReference type="Pfam" id="PF00205">
    <property type="entry name" value="TPP_enzyme_M"/>
    <property type="match status" value="1"/>
</dbReference>
<dbReference type="EC" id="2.2.1.6" evidence="8"/>
<dbReference type="GO" id="GO:0005948">
    <property type="term" value="C:acetolactate synthase complex"/>
    <property type="evidence" value="ECO:0007669"/>
    <property type="project" value="TreeGrafter"/>
</dbReference>
<dbReference type="InterPro" id="IPR045229">
    <property type="entry name" value="TPP_enz"/>
</dbReference>
<dbReference type="GO" id="GO:0003984">
    <property type="term" value="F:acetolactate synthase activity"/>
    <property type="evidence" value="ECO:0007669"/>
    <property type="project" value="UniProtKB-EC"/>
</dbReference>
<dbReference type="eggNOG" id="COG0028">
    <property type="taxonomic scope" value="Bacteria"/>
</dbReference>
<reference evidence="9" key="1">
    <citation type="journal article" date="2010" name="PLoS ONE">
        <title>The complete genome sequence of Cupriavidus metallidurans strain CH34, a master survivalist in harsh and anthropogenic environments.</title>
        <authorList>
            <person name="Janssen P.J."/>
            <person name="Van Houdt R."/>
            <person name="Moors H."/>
            <person name="Monsieurs P."/>
            <person name="Morin N."/>
            <person name="Michaux A."/>
            <person name="Benotmane M.A."/>
            <person name="Leys N."/>
            <person name="Vallaeys T."/>
            <person name="Lapidus A."/>
            <person name="Monchy S."/>
            <person name="Medigue C."/>
            <person name="Taghavi S."/>
            <person name="McCorkle S."/>
            <person name="Dunn J."/>
            <person name="van der Lelie D."/>
            <person name="Mergeay M."/>
        </authorList>
    </citation>
    <scope>NUCLEOTIDE SEQUENCE [LARGE SCALE GENOMIC DNA]</scope>
    <source>
        <strain evidence="9">ATCC 43123 / DSM 2839 / NBRC 102507 / CH34</strain>
    </source>
</reference>
<feature type="domain" description="Thiamine pyrophosphate enzyme N-terminal TPP-binding" evidence="7">
    <location>
        <begin position="51"/>
        <end position="168"/>
    </location>
</feature>
<dbReference type="SUPFAM" id="SSF52518">
    <property type="entry name" value="Thiamin diphosphate-binding fold (THDP-binding)"/>
    <property type="match status" value="2"/>
</dbReference>
<dbReference type="InterPro" id="IPR012001">
    <property type="entry name" value="Thiamin_PyroP_enz_TPP-bd_dom"/>
</dbReference>
<evidence type="ECO:0000256" key="3">
    <source>
        <dbReference type="ARBA" id="ARBA00023052"/>
    </source>
</evidence>
<organism evidence="8 9">
    <name type="scientific">Cupriavidus metallidurans (strain ATCC 43123 / DSM 2839 / NBRC 102507 / CH34)</name>
    <name type="common">Ralstonia metallidurans</name>
    <dbReference type="NCBI Taxonomy" id="266264"/>
    <lineage>
        <taxon>Bacteria</taxon>
        <taxon>Pseudomonadati</taxon>
        <taxon>Pseudomonadota</taxon>
        <taxon>Betaproteobacteria</taxon>
        <taxon>Burkholderiales</taxon>
        <taxon>Burkholderiaceae</taxon>
        <taxon>Cupriavidus</taxon>
    </lineage>
</organism>
<dbReference type="GO" id="GO:0009097">
    <property type="term" value="P:isoleucine biosynthetic process"/>
    <property type="evidence" value="ECO:0007669"/>
    <property type="project" value="TreeGrafter"/>
</dbReference>
<dbReference type="KEGG" id="rme:Rmet_5039"/>
<dbReference type="HOGENOM" id="CLU_013748_3_1_4"/>
<dbReference type="Gene3D" id="3.40.50.1220">
    <property type="entry name" value="TPP-binding domain"/>
    <property type="match status" value="1"/>
</dbReference>
<dbReference type="Proteomes" id="UP000002429">
    <property type="component" value="Plasmid megaplasmid"/>
</dbReference>
<dbReference type="FunFam" id="3.40.50.970:FF:000007">
    <property type="entry name" value="Acetolactate synthase"/>
    <property type="match status" value="1"/>
</dbReference>
<dbReference type="AlphaFoldDB" id="Q1LD75"/>
<accession>Q1LD75</accession>
<dbReference type="SUPFAM" id="SSF52467">
    <property type="entry name" value="DHS-like NAD/FAD-binding domain"/>
    <property type="match status" value="1"/>
</dbReference>
<evidence type="ECO:0000256" key="4">
    <source>
        <dbReference type="RuleBase" id="RU362132"/>
    </source>
</evidence>
<feature type="domain" description="Thiamine pyrophosphate enzyme TPP-binding" evidence="6">
    <location>
        <begin position="456"/>
        <end position="594"/>
    </location>
</feature>
<dbReference type="InterPro" id="IPR012000">
    <property type="entry name" value="Thiamin_PyroP_enz_cen_dom"/>
</dbReference>
<dbReference type="CDD" id="cd07035">
    <property type="entry name" value="TPP_PYR_POX_like"/>
    <property type="match status" value="1"/>
</dbReference>
<dbReference type="CDD" id="cd00568">
    <property type="entry name" value="TPP_enzymes"/>
    <property type="match status" value="1"/>
</dbReference>
<evidence type="ECO:0000256" key="2">
    <source>
        <dbReference type="ARBA" id="ARBA00007812"/>
    </source>
</evidence>
<dbReference type="InterPro" id="IPR029035">
    <property type="entry name" value="DHS-like_NAD/FAD-binding_dom"/>
</dbReference>
<dbReference type="PANTHER" id="PTHR18968:SF13">
    <property type="entry name" value="ACETOLACTATE SYNTHASE CATALYTIC SUBUNIT, MITOCHONDRIAL"/>
    <property type="match status" value="1"/>
</dbReference>
<evidence type="ECO:0000256" key="1">
    <source>
        <dbReference type="ARBA" id="ARBA00001964"/>
    </source>
</evidence>
<dbReference type="Pfam" id="PF02776">
    <property type="entry name" value="TPP_enzyme_N"/>
    <property type="match status" value="1"/>
</dbReference>
<comment type="cofactor">
    <cofactor evidence="1">
        <name>thiamine diphosphate</name>
        <dbReference type="ChEBI" id="CHEBI:58937"/>
    </cofactor>
</comment>
<evidence type="ECO:0000313" key="9">
    <source>
        <dbReference type="Proteomes" id="UP000002429"/>
    </source>
</evidence>
<gene>
    <name evidence="8" type="ordered locus">Rmet_5039</name>
</gene>
<evidence type="ECO:0000259" key="6">
    <source>
        <dbReference type="Pfam" id="PF02775"/>
    </source>
</evidence>
<dbReference type="InterPro" id="IPR029061">
    <property type="entry name" value="THDP-binding"/>
</dbReference>
<geneLocation type="plasmid" evidence="8 9">
    <name>megaplasmid</name>
</geneLocation>
<dbReference type="EMBL" id="CP000353">
    <property type="protein sequence ID" value="ABF11901.1"/>
    <property type="molecule type" value="Genomic_DNA"/>
</dbReference>
<keyword evidence="9" id="KW-1185">Reference proteome</keyword>